<dbReference type="PANTHER" id="PTHR43711">
    <property type="entry name" value="TWO-COMPONENT HISTIDINE KINASE"/>
    <property type="match status" value="1"/>
</dbReference>
<reference evidence="10" key="2">
    <citation type="submission" date="2020-05" db="EMBL/GenBank/DDBJ databases">
        <authorList>
            <person name="Brown S."/>
            <person name="Huntemann M."/>
            <person name="Clum A."/>
            <person name="Spunde A."/>
            <person name="Palaniappan K."/>
            <person name="Ritter S."/>
            <person name="Mikhailova N."/>
            <person name="Chen I.-M."/>
            <person name="Stamatis D."/>
            <person name="Reddy T."/>
            <person name="O'Malley R."/>
            <person name="Daum C."/>
            <person name="Shapiro N."/>
            <person name="Ivanova N."/>
            <person name="Kyrpides N."/>
            <person name="Woyke T."/>
        </authorList>
    </citation>
    <scope>NUCLEOTIDE SEQUENCE</scope>
    <source>
        <strain evidence="10">DJ080</strain>
    </source>
</reference>
<dbReference type="InterPro" id="IPR036890">
    <property type="entry name" value="HATPase_C_sf"/>
</dbReference>
<keyword evidence="8" id="KW-0902">Two-component regulatory system</keyword>
<dbReference type="EC" id="2.7.13.3" evidence="2"/>
<dbReference type="InterPro" id="IPR003661">
    <property type="entry name" value="HisK_dim/P_dom"/>
</dbReference>
<dbReference type="InterPro" id="IPR005467">
    <property type="entry name" value="His_kinase_dom"/>
</dbReference>
<evidence type="ECO:0000256" key="1">
    <source>
        <dbReference type="ARBA" id="ARBA00000085"/>
    </source>
</evidence>
<dbReference type="SMART" id="SM00388">
    <property type="entry name" value="HisKA"/>
    <property type="match status" value="1"/>
</dbReference>
<dbReference type="SUPFAM" id="SSF47384">
    <property type="entry name" value="Homodimeric domain of signal transducing histidine kinase"/>
    <property type="match status" value="1"/>
</dbReference>
<evidence type="ECO:0000256" key="8">
    <source>
        <dbReference type="ARBA" id="ARBA00023012"/>
    </source>
</evidence>
<dbReference type="AlphaFoldDB" id="A0A1S8SER4"/>
<accession>A0A1S8SER4</accession>
<name>A0A1S8SER4_CLOBE</name>
<dbReference type="PANTHER" id="PTHR43711:SF26">
    <property type="entry name" value="SENSOR HISTIDINE KINASE RCSC"/>
    <property type="match status" value="1"/>
</dbReference>
<dbReference type="InterPro" id="IPR004358">
    <property type="entry name" value="Sig_transdc_His_kin-like_C"/>
</dbReference>
<dbReference type="Gene3D" id="1.10.287.130">
    <property type="match status" value="1"/>
</dbReference>
<gene>
    <name evidence="11" type="primary">yycG_2</name>
    <name evidence="10" type="ORF">B0H41_004219</name>
    <name evidence="11" type="ORF">CLBCK_04500</name>
</gene>
<keyword evidence="6 11" id="KW-0418">Kinase</keyword>
<dbReference type="GO" id="GO:0000155">
    <property type="term" value="F:phosphorelay sensor kinase activity"/>
    <property type="evidence" value="ECO:0007669"/>
    <property type="project" value="InterPro"/>
</dbReference>
<organism evidence="11 12">
    <name type="scientific">Clostridium beijerinckii</name>
    <name type="common">Clostridium MP</name>
    <dbReference type="NCBI Taxonomy" id="1520"/>
    <lineage>
        <taxon>Bacteria</taxon>
        <taxon>Bacillati</taxon>
        <taxon>Bacillota</taxon>
        <taxon>Clostridia</taxon>
        <taxon>Eubacteriales</taxon>
        <taxon>Clostridiaceae</taxon>
        <taxon>Clostridium</taxon>
    </lineage>
</organism>
<evidence type="ECO:0000256" key="3">
    <source>
        <dbReference type="ARBA" id="ARBA00022553"/>
    </source>
</evidence>
<dbReference type="CDD" id="cd00082">
    <property type="entry name" value="HisKA"/>
    <property type="match status" value="1"/>
</dbReference>
<dbReference type="PRINTS" id="PR00344">
    <property type="entry name" value="BCTRLSENSOR"/>
</dbReference>
<dbReference type="InterPro" id="IPR036097">
    <property type="entry name" value="HisK_dim/P_sf"/>
</dbReference>
<dbReference type="InterPro" id="IPR003594">
    <property type="entry name" value="HATPase_dom"/>
</dbReference>
<evidence type="ECO:0000256" key="2">
    <source>
        <dbReference type="ARBA" id="ARBA00012438"/>
    </source>
</evidence>
<dbReference type="Proteomes" id="UP000190973">
    <property type="component" value="Unassembled WGS sequence"/>
</dbReference>
<evidence type="ECO:0000256" key="6">
    <source>
        <dbReference type="ARBA" id="ARBA00022777"/>
    </source>
</evidence>
<dbReference type="PROSITE" id="PS50109">
    <property type="entry name" value="HIS_KIN"/>
    <property type="match status" value="1"/>
</dbReference>
<evidence type="ECO:0000259" key="9">
    <source>
        <dbReference type="PROSITE" id="PS50109"/>
    </source>
</evidence>
<keyword evidence="4 11" id="KW-0808">Transferase</keyword>
<feature type="domain" description="Histidine kinase" evidence="9">
    <location>
        <begin position="65"/>
        <end position="285"/>
    </location>
</feature>
<sequence>MVKKVKKITKGDLKMVEVNILKDNQIDRENILNRNDLIKLSKDELISKLINLSESKKNQEDFILNISHDLRSPLNIILSVLQCYKDDYKDIKKYGKCQDHMDVIKRNSYKILKLVNNLIDTTKLEKNHYSIKRENLDVINLIEWNISSIDKYAKQKEISLVFDTNVEECIMAVDPEAIDRIIMNLISNAIKFSPKGSNIYINAWKSINQLTISVRDEGIGIPKEEQNTIFNRFVQSSRNKKSENSGSGIGLDLVRYLTQAHNGSIELKSEENAGCEFIIKLPIERLQDDENNRDKCLNIKSKVEVLEVEFSDIYL</sequence>
<dbReference type="InterPro" id="IPR050736">
    <property type="entry name" value="Sensor_HK_Regulatory"/>
</dbReference>
<evidence type="ECO:0000313" key="12">
    <source>
        <dbReference type="Proteomes" id="UP000190973"/>
    </source>
</evidence>
<dbReference type="Pfam" id="PF00512">
    <property type="entry name" value="HisKA"/>
    <property type="match status" value="1"/>
</dbReference>
<proteinExistence type="predicted"/>
<dbReference type="Proteomes" id="UP001193748">
    <property type="component" value="Unassembled WGS sequence"/>
</dbReference>
<reference evidence="10" key="3">
    <citation type="journal article" date="2022" name="Nat. Biotechnol.">
        <title>Carbon-negative production of acetone and isopropanol by gas fermentation at industrial pilot scale.</title>
        <authorList>
            <person name="Liew F.E."/>
            <person name="Nogle R."/>
            <person name="Abdalla T."/>
            <person name="Rasor B.J."/>
            <person name="Canter C."/>
            <person name="Jensen R.O."/>
            <person name="Wang L."/>
            <person name="Strutz J."/>
            <person name="Chirania P."/>
            <person name="De Tissera S."/>
            <person name="Mueller A.P."/>
            <person name="Ruan Z."/>
            <person name="Gao A."/>
            <person name="Tran L."/>
            <person name="Engle N.L."/>
            <person name="Bromley J.C."/>
            <person name="Daniell J."/>
            <person name="Conrado R."/>
            <person name="Tschaplinski T.J."/>
            <person name="Giannone R.J."/>
            <person name="Hettich R.L."/>
            <person name="Karim A.S."/>
            <person name="Simpson S.D."/>
            <person name="Brown S.D."/>
            <person name="Leang C."/>
            <person name="Jewett M.C."/>
            <person name="Kopke M."/>
        </authorList>
    </citation>
    <scope>NUCLEOTIDE SEQUENCE</scope>
    <source>
        <strain evidence="10">DJ080</strain>
    </source>
</reference>
<evidence type="ECO:0000256" key="4">
    <source>
        <dbReference type="ARBA" id="ARBA00022679"/>
    </source>
</evidence>
<dbReference type="Pfam" id="PF02518">
    <property type="entry name" value="HATPase_c"/>
    <property type="match status" value="1"/>
</dbReference>
<dbReference type="SUPFAM" id="SSF55874">
    <property type="entry name" value="ATPase domain of HSP90 chaperone/DNA topoisomerase II/histidine kinase"/>
    <property type="match status" value="1"/>
</dbReference>
<dbReference type="EMBL" id="LZZI01000006">
    <property type="protein sequence ID" value="OOM64066.1"/>
    <property type="molecule type" value="Genomic_DNA"/>
</dbReference>
<comment type="caution">
    <text evidence="11">The sequence shown here is derived from an EMBL/GenBank/DDBJ whole genome shotgun (WGS) entry which is preliminary data.</text>
</comment>
<reference evidence="11 12" key="1">
    <citation type="submission" date="2016-05" db="EMBL/GenBank/DDBJ databases">
        <title>Microbial solvent formation.</title>
        <authorList>
            <person name="Poehlein A."/>
            <person name="Montoya Solano J.D."/>
            <person name="Flitsch S."/>
            <person name="Krabben P."/>
            <person name="Duerre P."/>
            <person name="Daniel R."/>
        </authorList>
    </citation>
    <scope>NUCLEOTIDE SEQUENCE [LARGE SCALE GENOMIC DNA]</scope>
    <source>
        <strain evidence="11 12">DSM 53</strain>
    </source>
</reference>
<dbReference type="FunFam" id="3.30.565.10:FF:000037">
    <property type="entry name" value="Hybrid sensor histidine kinase/response regulator"/>
    <property type="match status" value="1"/>
</dbReference>
<evidence type="ECO:0000256" key="7">
    <source>
        <dbReference type="ARBA" id="ARBA00022840"/>
    </source>
</evidence>
<evidence type="ECO:0000256" key="5">
    <source>
        <dbReference type="ARBA" id="ARBA00022741"/>
    </source>
</evidence>
<dbReference type="SMART" id="SM00387">
    <property type="entry name" value="HATPase_c"/>
    <property type="match status" value="1"/>
</dbReference>
<evidence type="ECO:0000313" key="11">
    <source>
        <dbReference type="EMBL" id="OOM64066.1"/>
    </source>
</evidence>
<keyword evidence="7" id="KW-0067">ATP-binding</keyword>
<dbReference type="EMBL" id="JABSWW010000001">
    <property type="protein sequence ID" value="NRT90540.1"/>
    <property type="molecule type" value="Genomic_DNA"/>
</dbReference>
<comment type="catalytic activity">
    <reaction evidence="1">
        <text>ATP + protein L-histidine = ADP + protein N-phospho-L-histidine.</text>
        <dbReference type="EC" id="2.7.13.3"/>
    </reaction>
</comment>
<dbReference type="CDD" id="cd00075">
    <property type="entry name" value="HATPase"/>
    <property type="match status" value="1"/>
</dbReference>
<keyword evidence="3" id="KW-0597">Phosphoprotein</keyword>
<keyword evidence="5" id="KW-0547">Nucleotide-binding</keyword>
<evidence type="ECO:0000313" key="10">
    <source>
        <dbReference type="EMBL" id="NRT90540.1"/>
    </source>
</evidence>
<protein>
    <recommendedName>
        <fullName evidence="2">histidine kinase</fullName>
        <ecNumber evidence="2">2.7.13.3</ecNumber>
    </recommendedName>
</protein>
<dbReference type="GO" id="GO:0005524">
    <property type="term" value="F:ATP binding"/>
    <property type="evidence" value="ECO:0007669"/>
    <property type="project" value="UniProtKB-KW"/>
</dbReference>
<dbReference type="Gene3D" id="3.30.565.10">
    <property type="entry name" value="Histidine kinase-like ATPase, C-terminal domain"/>
    <property type="match status" value="1"/>
</dbReference>